<gene>
    <name evidence="1" type="ORF">MRATA1EN3_LOCUS12950</name>
</gene>
<sequence length="103" mass="10854">MAPSLACHLVAFPEPVSAALFRPGLNVPPAPRGQRSWSALIRPPGRRGHPRGARPRSPLAPARESPQVSASPAVSPVVLDPAPLPTSRGFGTLRAGWGGRWGW</sequence>
<proteinExistence type="predicted"/>
<protein>
    <submittedName>
        <fullName evidence="1">Uncharacterized protein</fullName>
    </submittedName>
</protein>
<accession>A0ACB0EM38</accession>
<evidence type="ECO:0000313" key="1">
    <source>
        <dbReference type="EMBL" id="CAI9701737.1"/>
    </source>
</evidence>
<dbReference type="EMBL" id="OX596106">
    <property type="protein sequence ID" value="CAI9701737.1"/>
    <property type="molecule type" value="Genomic_DNA"/>
</dbReference>
<reference evidence="1" key="1">
    <citation type="submission" date="2023-05" db="EMBL/GenBank/DDBJ databases">
        <authorList>
            <consortium name="ELIXIR-Norway"/>
        </authorList>
    </citation>
    <scope>NUCLEOTIDE SEQUENCE</scope>
</reference>
<dbReference type="Proteomes" id="UP001162501">
    <property type="component" value="Chromosome 22"/>
</dbReference>
<evidence type="ECO:0000313" key="2">
    <source>
        <dbReference type="Proteomes" id="UP001162501"/>
    </source>
</evidence>
<organism evidence="1 2">
    <name type="scientific">Rangifer tarandus platyrhynchus</name>
    <name type="common">Svalbard reindeer</name>
    <dbReference type="NCBI Taxonomy" id="3082113"/>
    <lineage>
        <taxon>Eukaryota</taxon>
        <taxon>Metazoa</taxon>
        <taxon>Chordata</taxon>
        <taxon>Craniata</taxon>
        <taxon>Vertebrata</taxon>
        <taxon>Euteleostomi</taxon>
        <taxon>Mammalia</taxon>
        <taxon>Eutheria</taxon>
        <taxon>Laurasiatheria</taxon>
        <taxon>Artiodactyla</taxon>
        <taxon>Ruminantia</taxon>
        <taxon>Pecora</taxon>
        <taxon>Cervidae</taxon>
        <taxon>Odocoileinae</taxon>
        <taxon>Rangifer</taxon>
    </lineage>
</organism>
<name>A0ACB0EM38_RANTA</name>